<evidence type="ECO:0000256" key="4">
    <source>
        <dbReference type="SAM" id="Phobius"/>
    </source>
</evidence>
<reference evidence="7 8" key="1">
    <citation type="submission" date="2019-04" db="EMBL/GenBank/DDBJ databases">
        <title>Friends and foes A comparative genomics studyof 23 Aspergillus species from section Flavi.</title>
        <authorList>
            <consortium name="DOE Joint Genome Institute"/>
            <person name="Kjaerbolling I."/>
            <person name="Vesth T."/>
            <person name="Frisvad J.C."/>
            <person name="Nybo J.L."/>
            <person name="Theobald S."/>
            <person name="Kildgaard S."/>
            <person name="Isbrandt T."/>
            <person name="Kuo A."/>
            <person name="Sato A."/>
            <person name="Lyhne E.K."/>
            <person name="Kogle M.E."/>
            <person name="Wiebenga A."/>
            <person name="Kun R.S."/>
            <person name="Lubbers R.J."/>
            <person name="Makela M.R."/>
            <person name="Barry K."/>
            <person name="Chovatia M."/>
            <person name="Clum A."/>
            <person name="Daum C."/>
            <person name="Haridas S."/>
            <person name="He G."/>
            <person name="LaButti K."/>
            <person name="Lipzen A."/>
            <person name="Mondo S."/>
            <person name="Riley R."/>
            <person name="Salamov A."/>
            <person name="Simmons B.A."/>
            <person name="Magnuson J.K."/>
            <person name="Henrissat B."/>
            <person name="Mortensen U.H."/>
            <person name="Larsen T.O."/>
            <person name="Devries R.P."/>
            <person name="Grigoriev I.V."/>
            <person name="Machida M."/>
            <person name="Baker S.E."/>
            <person name="Andersen M.R."/>
        </authorList>
    </citation>
    <scope>NUCLEOTIDE SEQUENCE [LARGE SCALE GENOMIC DNA]</scope>
    <source>
        <strain evidence="7 8">IBT 29228</strain>
    </source>
</reference>
<comment type="similarity">
    <text evidence="1">Belongs to the peptidase A1 family.</text>
</comment>
<dbReference type="InterPro" id="IPR033121">
    <property type="entry name" value="PEPTIDASE_A1"/>
</dbReference>
<accession>A0A5N7B8I9</accession>
<keyword evidence="4" id="KW-0812">Transmembrane</keyword>
<keyword evidence="4" id="KW-1133">Transmembrane helix</keyword>
<feature type="region of interest" description="Disordered" evidence="3">
    <location>
        <begin position="541"/>
        <end position="593"/>
    </location>
</feature>
<dbReference type="PROSITE" id="PS51767">
    <property type="entry name" value="PEPTIDASE_A1"/>
    <property type="match status" value="1"/>
</dbReference>
<protein>
    <submittedName>
        <fullName evidence="7">Aspartic peptidase domain-containing protein</fullName>
    </submittedName>
</protein>
<gene>
    <name evidence="7" type="ORF">BDV26DRAFT_281340</name>
</gene>
<keyword evidence="8" id="KW-1185">Reference proteome</keyword>
<dbReference type="PANTHER" id="PTHR47966:SF51">
    <property type="entry name" value="BETA-SITE APP-CLEAVING ENZYME, ISOFORM A-RELATED"/>
    <property type="match status" value="1"/>
</dbReference>
<feature type="signal peptide" evidence="5">
    <location>
        <begin position="1"/>
        <end position="20"/>
    </location>
</feature>
<dbReference type="GO" id="GO:0000324">
    <property type="term" value="C:fungal-type vacuole"/>
    <property type="evidence" value="ECO:0007669"/>
    <property type="project" value="TreeGrafter"/>
</dbReference>
<feature type="domain" description="Peptidase A1" evidence="6">
    <location>
        <begin position="43"/>
        <end position="393"/>
    </location>
</feature>
<dbReference type="EMBL" id="ML736213">
    <property type="protein sequence ID" value="KAE8378073.1"/>
    <property type="molecule type" value="Genomic_DNA"/>
</dbReference>
<feature type="compositionally biased region" description="Basic and acidic residues" evidence="3">
    <location>
        <begin position="541"/>
        <end position="551"/>
    </location>
</feature>
<dbReference type="SUPFAM" id="SSF50630">
    <property type="entry name" value="Acid proteases"/>
    <property type="match status" value="1"/>
</dbReference>
<dbReference type="Pfam" id="PF00026">
    <property type="entry name" value="Asp"/>
    <property type="match status" value="1"/>
</dbReference>
<feature type="compositionally biased region" description="Basic and acidic residues" evidence="3">
    <location>
        <begin position="487"/>
        <end position="501"/>
    </location>
</feature>
<dbReference type="AlphaFoldDB" id="A0A5N7B8I9"/>
<dbReference type="CDD" id="cd05471">
    <property type="entry name" value="pepsin_like"/>
    <property type="match status" value="1"/>
</dbReference>
<dbReference type="Proteomes" id="UP000326198">
    <property type="component" value="Unassembled WGS sequence"/>
</dbReference>
<organism evidence="7 8">
    <name type="scientific">Aspergillus bertholletiae</name>
    <dbReference type="NCBI Taxonomy" id="1226010"/>
    <lineage>
        <taxon>Eukaryota</taxon>
        <taxon>Fungi</taxon>
        <taxon>Dikarya</taxon>
        <taxon>Ascomycota</taxon>
        <taxon>Pezizomycotina</taxon>
        <taxon>Eurotiomycetes</taxon>
        <taxon>Eurotiomycetidae</taxon>
        <taxon>Eurotiales</taxon>
        <taxon>Aspergillaceae</taxon>
        <taxon>Aspergillus</taxon>
        <taxon>Aspergillus subgen. Circumdati</taxon>
    </lineage>
</organism>
<dbReference type="Gene3D" id="2.40.70.10">
    <property type="entry name" value="Acid Proteases"/>
    <property type="match status" value="2"/>
</dbReference>
<dbReference type="PANTHER" id="PTHR47966">
    <property type="entry name" value="BETA-SITE APP-CLEAVING ENZYME, ISOFORM A-RELATED"/>
    <property type="match status" value="1"/>
</dbReference>
<keyword evidence="2" id="KW-0378">Hydrolase</keyword>
<evidence type="ECO:0000313" key="7">
    <source>
        <dbReference type="EMBL" id="KAE8378073.1"/>
    </source>
</evidence>
<keyword evidence="4" id="KW-0472">Membrane</keyword>
<proteinExistence type="inferred from homology"/>
<name>A0A5N7B8I9_9EURO</name>
<evidence type="ECO:0000259" key="6">
    <source>
        <dbReference type="PROSITE" id="PS51767"/>
    </source>
</evidence>
<evidence type="ECO:0000256" key="1">
    <source>
        <dbReference type="ARBA" id="ARBA00007447"/>
    </source>
</evidence>
<sequence length="593" mass="64328">MKSFLGTALLVALPLCRAAADPTSDPASLDADTDWYGNDGTWSAVNVYVGSNMQTISLFPSTVDTETWIIGTGGCQNSSLADCKKRRGGLFRNSESTTWKSQGVRPSSRDPSVKQYYGSDTIYVELFTPVTDQTIGILNDTDTWIGLLGLGVSQSRHTDHVGFNILENAYINDSFVPSGSYGYTAGAHYRLKGTPASLTIGGVDQARFYNNNATFHLNRNAIPVVSLNTISISSGIDIDDSDPIDEQITASNPGGSTYFTLDSSTSYLWLPRGAFDAFGAAFNLTYDDSLGFYTYGNDTALREQLLARNISLTFSISDLPDSSQSVNITLPFQAFDHSLTYPYPNLPSNYSDIPLPYLPVRCASTNEQQRIGRVFFQEAYLAVDYERLQFSLYQAKFGDNLLASDTDIVPIDSYLEKSLADLFLDKPGLSTAAKAGIGVATGVGATLVIAGACLWVRKRRKTVHQSEKGVPLPDTVSNSDCSASVRRTGELDRDGSRERQAELATDSSHAIYELPGSDIAELDAGPSSSMGRNYYVPASDEKRHFSRHSETRSSIAASLASRVTTDSSDDEADVAPRKSQRESSGPSPPQYTP</sequence>
<keyword evidence="5" id="KW-0732">Signal</keyword>
<dbReference type="GO" id="GO:0006508">
    <property type="term" value="P:proteolysis"/>
    <property type="evidence" value="ECO:0007669"/>
    <property type="project" value="InterPro"/>
</dbReference>
<feature type="transmembrane region" description="Helical" evidence="4">
    <location>
        <begin position="435"/>
        <end position="456"/>
    </location>
</feature>
<evidence type="ECO:0000256" key="5">
    <source>
        <dbReference type="SAM" id="SignalP"/>
    </source>
</evidence>
<dbReference type="GO" id="GO:0004190">
    <property type="term" value="F:aspartic-type endopeptidase activity"/>
    <property type="evidence" value="ECO:0007669"/>
    <property type="project" value="InterPro"/>
</dbReference>
<evidence type="ECO:0000313" key="8">
    <source>
        <dbReference type="Proteomes" id="UP000326198"/>
    </source>
</evidence>
<dbReference type="InterPro" id="IPR021109">
    <property type="entry name" value="Peptidase_aspartic_dom_sf"/>
</dbReference>
<dbReference type="OrthoDB" id="4074350at2759"/>
<evidence type="ECO:0000256" key="2">
    <source>
        <dbReference type="ARBA" id="ARBA00022801"/>
    </source>
</evidence>
<feature type="compositionally biased region" description="Polar residues" evidence="3">
    <location>
        <begin position="552"/>
        <end position="566"/>
    </location>
</feature>
<dbReference type="InterPro" id="IPR001461">
    <property type="entry name" value="Aspartic_peptidase_A1"/>
</dbReference>
<evidence type="ECO:0000256" key="3">
    <source>
        <dbReference type="SAM" id="MobiDB-lite"/>
    </source>
</evidence>
<feature type="region of interest" description="Disordered" evidence="3">
    <location>
        <begin position="466"/>
        <end position="507"/>
    </location>
</feature>
<feature type="chain" id="PRO_5025019903" evidence="5">
    <location>
        <begin position="21"/>
        <end position="593"/>
    </location>
</feature>
<dbReference type="InterPro" id="IPR034164">
    <property type="entry name" value="Pepsin-like_dom"/>
</dbReference>